<evidence type="ECO:0000313" key="6">
    <source>
        <dbReference type="Proteomes" id="UP000037510"/>
    </source>
</evidence>
<dbReference type="AlphaFoldDB" id="A0A0L7KS48"/>
<gene>
    <name evidence="5" type="ORF">OBRU01_19367</name>
</gene>
<dbReference type="Pfam" id="PF04500">
    <property type="entry name" value="FLYWCH"/>
    <property type="match status" value="2"/>
</dbReference>
<sequence length="237" mass="27512">MFGKHRYNKWTRSKGPRARWTCVKAWQGCRAVEDQAVFTKSRCGKPVIMFGKHRYNKWTRSKGPRARWTCVKAWKGCRAVFTVSRYGQPVLLLGGYRFNKNHNYSGRKVRWACTRKSSSGCKASAITVENEVIMFTISRYGKPVLLLRGYRYNKNVQCNGPRARWSCMISYISIELRFTVSRFGKPVLEMGGYRYNKHIRYTGPKARWICSRQSSGCKALVVTVVNEVVMVNDFHNH</sequence>
<evidence type="ECO:0000256" key="1">
    <source>
        <dbReference type="ARBA" id="ARBA00022723"/>
    </source>
</evidence>
<keyword evidence="2" id="KW-0863">Zinc-finger</keyword>
<reference evidence="5 6" key="1">
    <citation type="journal article" date="2015" name="Genome Biol. Evol.">
        <title>The genome of winter moth (Operophtera brumata) provides a genomic perspective on sexual dimorphism and phenology.</title>
        <authorList>
            <person name="Derks M.F."/>
            <person name="Smit S."/>
            <person name="Salis L."/>
            <person name="Schijlen E."/>
            <person name="Bossers A."/>
            <person name="Mateman C."/>
            <person name="Pijl A.S."/>
            <person name="de Ridder D."/>
            <person name="Groenen M.A."/>
            <person name="Visser M.E."/>
            <person name="Megens H.J."/>
        </authorList>
    </citation>
    <scope>NUCLEOTIDE SEQUENCE [LARGE SCALE GENOMIC DNA]</scope>
    <source>
        <strain evidence="5">WM2013NL</strain>
        <tissue evidence="5">Head and thorax</tissue>
    </source>
</reference>
<proteinExistence type="predicted"/>
<dbReference type="Gene3D" id="2.20.25.240">
    <property type="match status" value="3"/>
</dbReference>
<name>A0A0L7KS48_OPEBR</name>
<keyword evidence="3" id="KW-0862">Zinc</keyword>
<feature type="domain" description="FLYWCH-type" evidence="4">
    <location>
        <begin position="81"/>
        <end position="134"/>
    </location>
</feature>
<dbReference type="STRING" id="104452.A0A0L7KS48"/>
<dbReference type="EMBL" id="JTDY01006538">
    <property type="protein sequence ID" value="KOB65915.1"/>
    <property type="molecule type" value="Genomic_DNA"/>
</dbReference>
<feature type="non-terminal residue" evidence="5">
    <location>
        <position position="237"/>
    </location>
</feature>
<evidence type="ECO:0000313" key="5">
    <source>
        <dbReference type="EMBL" id="KOB65915.1"/>
    </source>
</evidence>
<dbReference type="GO" id="GO:0008270">
    <property type="term" value="F:zinc ion binding"/>
    <property type="evidence" value="ECO:0007669"/>
    <property type="project" value="UniProtKB-KW"/>
</dbReference>
<keyword evidence="1" id="KW-0479">Metal-binding</keyword>
<evidence type="ECO:0000256" key="3">
    <source>
        <dbReference type="ARBA" id="ARBA00022833"/>
    </source>
</evidence>
<feature type="domain" description="FLYWCH-type" evidence="4">
    <location>
        <begin position="178"/>
        <end position="237"/>
    </location>
</feature>
<evidence type="ECO:0000259" key="4">
    <source>
        <dbReference type="Pfam" id="PF04500"/>
    </source>
</evidence>
<evidence type="ECO:0000256" key="2">
    <source>
        <dbReference type="ARBA" id="ARBA00022771"/>
    </source>
</evidence>
<accession>A0A0L7KS48</accession>
<comment type="caution">
    <text evidence="5">The sequence shown here is derived from an EMBL/GenBank/DDBJ whole genome shotgun (WGS) entry which is preliminary data.</text>
</comment>
<dbReference type="Proteomes" id="UP000037510">
    <property type="component" value="Unassembled WGS sequence"/>
</dbReference>
<protein>
    <recommendedName>
        <fullName evidence="4">FLYWCH-type domain-containing protein</fullName>
    </recommendedName>
</protein>
<dbReference type="InterPro" id="IPR007588">
    <property type="entry name" value="Znf_FLYWCH"/>
</dbReference>
<feature type="non-terminal residue" evidence="5">
    <location>
        <position position="1"/>
    </location>
</feature>
<keyword evidence="6" id="KW-1185">Reference proteome</keyword>
<organism evidence="5 6">
    <name type="scientific">Operophtera brumata</name>
    <name type="common">Winter moth</name>
    <name type="synonym">Phalaena brumata</name>
    <dbReference type="NCBI Taxonomy" id="104452"/>
    <lineage>
        <taxon>Eukaryota</taxon>
        <taxon>Metazoa</taxon>
        <taxon>Ecdysozoa</taxon>
        <taxon>Arthropoda</taxon>
        <taxon>Hexapoda</taxon>
        <taxon>Insecta</taxon>
        <taxon>Pterygota</taxon>
        <taxon>Neoptera</taxon>
        <taxon>Endopterygota</taxon>
        <taxon>Lepidoptera</taxon>
        <taxon>Glossata</taxon>
        <taxon>Ditrysia</taxon>
        <taxon>Geometroidea</taxon>
        <taxon>Geometridae</taxon>
        <taxon>Larentiinae</taxon>
        <taxon>Operophtera</taxon>
    </lineage>
</organism>